<evidence type="ECO:0000256" key="7">
    <source>
        <dbReference type="SAM" id="Phobius"/>
    </source>
</evidence>
<dbReference type="EMBL" id="BMSZ01000002">
    <property type="protein sequence ID" value="GGS37139.1"/>
    <property type="molecule type" value="Genomic_DNA"/>
</dbReference>
<feature type="transmembrane region" description="Helical" evidence="7">
    <location>
        <begin position="223"/>
        <end position="241"/>
    </location>
</feature>
<feature type="transmembrane region" description="Helical" evidence="7">
    <location>
        <begin position="247"/>
        <end position="270"/>
    </location>
</feature>
<dbReference type="Pfam" id="PF07690">
    <property type="entry name" value="MFS_1"/>
    <property type="match status" value="1"/>
</dbReference>
<feature type="transmembrane region" description="Helical" evidence="7">
    <location>
        <begin position="190"/>
        <end position="211"/>
    </location>
</feature>
<keyword evidence="3 7" id="KW-1133">Transmembrane helix</keyword>
<feature type="transmembrane region" description="Helical" evidence="7">
    <location>
        <begin position="291"/>
        <end position="314"/>
    </location>
</feature>
<evidence type="ECO:0000256" key="6">
    <source>
        <dbReference type="SAM" id="MobiDB-lite"/>
    </source>
</evidence>
<dbReference type="PANTHER" id="PTHR42718:SF42">
    <property type="entry name" value="EXPORT PROTEIN"/>
    <property type="match status" value="1"/>
</dbReference>
<dbReference type="SUPFAM" id="SSF103473">
    <property type="entry name" value="MFS general substrate transporter"/>
    <property type="match status" value="1"/>
</dbReference>
<feature type="region of interest" description="Disordered" evidence="6">
    <location>
        <begin position="519"/>
        <end position="547"/>
    </location>
</feature>
<keyword evidence="10" id="KW-1185">Reference proteome</keyword>
<feature type="transmembrane region" description="Helical" evidence="7">
    <location>
        <begin position="354"/>
        <end position="373"/>
    </location>
</feature>
<keyword evidence="4 7" id="KW-0472">Membrane</keyword>
<feature type="region of interest" description="Disordered" evidence="6">
    <location>
        <begin position="1"/>
        <end position="25"/>
    </location>
</feature>
<feature type="transmembrane region" description="Helical" evidence="7">
    <location>
        <begin position="379"/>
        <end position="405"/>
    </location>
</feature>
<dbReference type="PROSITE" id="PS50850">
    <property type="entry name" value="MFS"/>
    <property type="match status" value="1"/>
</dbReference>
<feature type="transmembrane region" description="Helical" evidence="7">
    <location>
        <begin position="426"/>
        <end position="445"/>
    </location>
</feature>
<feature type="transmembrane region" description="Helical" evidence="7">
    <location>
        <begin position="163"/>
        <end position="184"/>
    </location>
</feature>
<name>A0ABQ2SQI7_STRBA</name>
<keyword evidence="2 7" id="KW-0812">Transmembrane</keyword>
<dbReference type="InterPro" id="IPR011701">
    <property type="entry name" value="MFS"/>
</dbReference>
<evidence type="ECO:0000256" key="1">
    <source>
        <dbReference type="ARBA" id="ARBA00004651"/>
    </source>
</evidence>
<feature type="transmembrane region" description="Helical" evidence="7">
    <location>
        <begin position="32"/>
        <end position="57"/>
    </location>
</feature>
<gene>
    <name evidence="9" type="ORF">GCM10010253_08280</name>
</gene>
<feature type="transmembrane region" description="Helical" evidence="7">
    <location>
        <begin position="101"/>
        <end position="119"/>
    </location>
</feature>
<feature type="compositionally biased region" description="Pro residues" evidence="6">
    <location>
        <begin position="527"/>
        <end position="540"/>
    </location>
</feature>
<comment type="subcellular location">
    <subcellularLocation>
        <location evidence="1">Cell membrane</location>
        <topology evidence="1">Multi-pass membrane protein</topology>
    </subcellularLocation>
</comment>
<evidence type="ECO:0000313" key="9">
    <source>
        <dbReference type="EMBL" id="GGS37139.1"/>
    </source>
</evidence>
<accession>A0ABQ2SQI7</accession>
<comment type="caution">
    <text evidence="9">The sequence shown here is derived from an EMBL/GenBank/DDBJ whole genome shotgun (WGS) entry which is preliminary data.</text>
</comment>
<feature type="transmembrane region" description="Helical" evidence="7">
    <location>
        <begin position="326"/>
        <end position="347"/>
    </location>
</feature>
<reference evidence="10" key="1">
    <citation type="journal article" date="2019" name="Int. J. Syst. Evol. Microbiol.">
        <title>The Global Catalogue of Microorganisms (GCM) 10K type strain sequencing project: providing services to taxonomists for standard genome sequencing and annotation.</title>
        <authorList>
            <consortium name="The Broad Institute Genomics Platform"/>
            <consortium name="The Broad Institute Genome Sequencing Center for Infectious Disease"/>
            <person name="Wu L."/>
            <person name="Ma J."/>
        </authorList>
    </citation>
    <scope>NUCLEOTIDE SEQUENCE [LARGE SCALE GENOMIC DNA]</scope>
    <source>
        <strain evidence="10">JCM 4350</strain>
    </source>
</reference>
<protein>
    <submittedName>
        <fullName evidence="9">MFS transporter</fullName>
    </submittedName>
</protein>
<feature type="transmembrane region" description="Helical" evidence="7">
    <location>
        <begin position="77"/>
        <end position="94"/>
    </location>
</feature>
<feature type="transmembrane region" description="Helical" evidence="7">
    <location>
        <begin position="491"/>
        <end position="513"/>
    </location>
</feature>
<dbReference type="Gene3D" id="1.20.1250.20">
    <property type="entry name" value="MFS general substrate transporter like domains"/>
    <property type="match status" value="2"/>
</dbReference>
<keyword evidence="5" id="KW-0046">Antibiotic resistance</keyword>
<evidence type="ECO:0000256" key="3">
    <source>
        <dbReference type="ARBA" id="ARBA00022989"/>
    </source>
</evidence>
<feature type="domain" description="Major facilitator superfamily (MFS) profile" evidence="8">
    <location>
        <begin position="35"/>
        <end position="522"/>
    </location>
</feature>
<proteinExistence type="predicted"/>
<dbReference type="InterPro" id="IPR036259">
    <property type="entry name" value="MFS_trans_sf"/>
</dbReference>
<dbReference type="CDD" id="cd17321">
    <property type="entry name" value="MFS_MMR_MDR_like"/>
    <property type="match status" value="1"/>
</dbReference>
<dbReference type="Proteomes" id="UP000659767">
    <property type="component" value="Unassembled WGS sequence"/>
</dbReference>
<evidence type="ECO:0000256" key="4">
    <source>
        <dbReference type="ARBA" id="ARBA00023136"/>
    </source>
</evidence>
<dbReference type="PRINTS" id="PR01036">
    <property type="entry name" value="TCRTETB"/>
</dbReference>
<evidence type="ECO:0000256" key="2">
    <source>
        <dbReference type="ARBA" id="ARBA00022692"/>
    </source>
</evidence>
<feature type="transmembrane region" description="Helical" evidence="7">
    <location>
        <begin position="131"/>
        <end position="151"/>
    </location>
</feature>
<organism evidence="9 10">
    <name type="scientific">Streptomyces badius</name>
    <dbReference type="NCBI Taxonomy" id="1941"/>
    <lineage>
        <taxon>Bacteria</taxon>
        <taxon>Bacillati</taxon>
        <taxon>Actinomycetota</taxon>
        <taxon>Actinomycetes</taxon>
        <taxon>Kitasatosporales</taxon>
        <taxon>Streptomycetaceae</taxon>
        <taxon>Streptomyces</taxon>
    </lineage>
</organism>
<sequence>MTGLTSPGAEQPAPPADSPSARGTGEASRRKAWAITAVMCSALFLLGLDFTVLNVAIPALQEDLAPSMAQTQWIVDGYALVLGGCVLATGVLGDTYGRRRAFVAGLVVCALASVLGARADAVEQMIVARCGMGLGAALFMPATLATIVHVFSDDADRRRAISLWAAVAGIGALAGPLAGGWLVEHATWRAVFWINVPLALVLAAVAMRMVPESRDARPGRLDWQGAAMSCAGLLALVWAVIEAPGRGWTSTAVLGAFAAAGVLLALFTAWEVRTDRPMVPPPLFERGPVGPACVALAAMSFCGMGAMFILTLYLQQVRGHSPWEAGVRTIPLSLALAAGAAFAPTLLRRFGSRVPVSAGLMLVAGGFAAMARLETGSGYAHILAFEALVGVGSGLVAPVATELVLTAVPAAKSGLGSALNDATRQVGSTLGVAVLGSILATVFTARIEDRLQAHPAAQVLLRNQEGRGLLTRAGHPGADTASVLVQETGAAFVHGMSTAAIAGAGAALLAAVLSWRKLPASDRPPDRPPPPRAAAQPPGPVAAGPFR</sequence>
<dbReference type="InterPro" id="IPR020846">
    <property type="entry name" value="MFS_dom"/>
</dbReference>
<evidence type="ECO:0000259" key="8">
    <source>
        <dbReference type="PROSITE" id="PS50850"/>
    </source>
</evidence>
<evidence type="ECO:0000313" key="10">
    <source>
        <dbReference type="Proteomes" id="UP000659767"/>
    </source>
</evidence>
<evidence type="ECO:0000256" key="5">
    <source>
        <dbReference type="ARBA" id="ARBA00023251"/>
    </source>
</evidence>
<dbReference type="PANTHER" id="PTHR42718">
    <property type="entry name" value="MAJOR FACILITATOR SUPERFAMILY MULTIDRUG TRANSPORTER MFSC"/>
    <property type="match status" value="1"/>
</dbReference>